<reference evidence="14" key="2">
    <citation type="journal article" date="2007" name="Science">
        <title>Draft genome sequence of the sexually transmitted pathogen Trichomonas vaginalis.</title>
        <authorList>
            <person name="Carlton J.M."/>
            <person name="Hirt R.P."/>
            <person name="Silva J.C."/>
            <person name="Delcher A.L."/>
            <person name="Schatz M."/>
            <person name="Zhao Q."/>
            <person name="Wortman J.R."/>
            <person name="Bidwell S.L."/>
            <person name="Alsmark U.C.M."/>
            <person name="Besteiro S."/>
            <person name="Sicheritz-Ponten T."/>
            <person name="Noel C.J."/>
            <person name="Dacks J.B."/>
            <person name="Foster P.G."/>
            <person name="Simillion C."/>
            <person name="Van de Peer Y."/>
            <person name="Miranda-Saavedra D."/>
            <person name="Barton G.J."/>
            <person name="Westrop G.D."/>
            <person name="Mueller S."/>
            <person name="Dessi D."/>
            <person name="Fiori P.L."/>
            <person name="Ren Q."/>
            <person name="Paulsen I."/>
            <person name="Zhang H."/>
            <person name="Bastida-Corcuera F.D."/>
            <person name="Simoes-Barbosa A."/>
            <person name="Brown M.T."/>
            <person name="Hayes R.D."/>
            <person name="Mukherjee M."/>
            <person name="Okumura C.Y."/>
            <person name="Schneider R."/>
            <person name="Smith A.J."/>
            <person name="Vanacova S."/>
            <person name="Villalvazo M."/>
            <person name="Haas B.J."/>
            <person name="Pertea M."/>
            <person name="Feldblyum T.V."/>
            <person name="Utterback T.R."/>
            <person name="Shu C.L."/>
            <person name="Osoegawa K."/>
            <person name="de Jong P.J."/>
            <person name="Hrdy I."/>
            <person name="Horvathova L."/>
            <person name="Zubacova Z."/>
            <person name="Dolezal P."/>
            <person name="Malik S.B."/>
            <person name="Logsdon J.M. Jr."/>
            <person name="Henze K."/>
            <person name="Gupta A."/>
            <person name="Wang C.C."/>
            <person name="Dunne R.L."/>
            <person name="Upcroft J.A."/>
            <person name="Upcroft P."/>
            <person name="White O."/>
            <person name="Salzberg S.L."/>
            <person name="Tang P."/>
            <person name="Chiu C.-H."/>
            <person name="Lee Y.-S."/>
            <person name="Embley T.M."/>
            <person name="Coombs G.H."/>
            <person name="Mottram J.C."/>
            <person name="Tachezy J."/>
            <person name="Fraser-Liggett C.M."/>
            <person name="Johnson P.J."/>
        </authorList>
    </citation>
    <scope>NUCLEOTIDE SEQUENCE [LARGE SCALE GENOMIC DNA]</scope>
    <source>
        <strain evidence="14">G3</strain>
    </source>
</reference>
<dbReference type="InterPro" id="IPR035952">
    <property type="entry name" value="Rhomboid-like_sf"/>
</dbReference>
<keyword evidence="6 11" id="KW-0812">Transmembrane</keyword>
<feature type="transmembrane region" description="Helical" evidence="11">
    <location>
        <begin position="342"/>
        <end position="364"/>
    </location>
</feature>
<evidence type="ECO:0000256" key="6">
    <source>
        <dbReference type="ARBA" id="ARBA00022692"/>
    </source>
</evidence>
<dbReference type="InParanoid" id="A2DB87"/>
<feature type="transmembrane region" description="Helical" evidence="11">
    <location>
        <begin position="307"/>
        <end position="330"/>
    </location>
</feature>
<accession>A2DB87</accession>
<dbReference type="RefSeq" id="XP_001583403.1">
    <property type="nucleotide sequence ID" value="XM_001583353.1"/>
</dbReference>
<dbReference type="eggNOG" id="KOG2289">
    <property type="taxonomic scope" value="Eukaryota"/>
</dbReference>
<evidence type="ECO:0000259" key="13">
    <source>
        <dbReference type="Pfam" id="PF01694"/>
    </source>
</evidence>
<keyword evidence="15" id="KW-1185">Reference proteome</keyword>
<dbReference type="Pfam" id="PF01694">
    <property type="entry name" value="Rhomboid"/>
    <property type="match status" value="1"/>
</dbReference>
<dbReference type="Proteomes" id="UP000001542">
    <property type="component" value="Unassembled WGS sequence"/>
</dbReference>
<comment type="subcellular location">
    <subcellularLocation>
        <location evidence="2 11">Membrane</location>
        <topology evidence="2 11">Multi-pass membrane protein</topology>
    </subcellularLocation>
</comment>
<name>A2DB87_TRIV3</name>
<dbReference type="InterPro" id="IPR022764">
    <property type="entry name" value="Peptidase_S54_rhomboid_dom"/>
</dbReference>
<comment type="catalytic activity">
    <reaction evidence="1 11">
        <text>Cleaves type-1 transmembrane domains using a catalytic dyad composed of serine and histidine that are contributed by different transmembrane domains.</text>
        <dbReference type="EC" id="3.4.21.105"/>
    </reaction>
</comment>
<keyword evidence="8 11" id="KW-0720">Serine protease</keyword>
<dbReference type="AlphaFoldDB" id="A2DB87"/>
<evidence type="ECO:0000256" key="3">
    <source>
        <dbReference type="ARBA" id="ARBA00009045"/>
    </source>
</evidence>
<dbReference type="SUPFAM" id="SSF144091">
    <property type="entry name" value="Rhomboid-like"/>
    <property type="match status" value="1"/>
</dbReference>
<dbReference type="OrthoDB" id="418595at2759"/>
<evidence type="ECO:0000256" key="8">
    <source>
        <dbReference type="ARBA" id="ARBA00022825"/>
    </source>
</evidence>
<comment type="similarity">
    <text evidence="3 11">Belongs to the peptidase S54 family.</text>
</comment>
<feature type="transmembrane region" description="Helical" evidence="11">
    <location>
        <begin position="284"/>
        <end position="301"/>
    </location>
</feature>
<comment type="function">
    <text evidence="11">Serine protease involved in intramembrane proteolysis.</text>
</comment>
<feature type="transmembrane region" description="Helical" evidence="11">
    <location>
        <begin position="370"/>
        <end position="387"/>
    </location>
</feature>
<evidence type="ECO:0000313" key="15">
    <source>
        <dbReference type="Proteomes" id="UP000001542"/>
    </source>
</evidence>
<dbReference type="PANTHER" id="PTHR22936:SF69">
    <property type="entry name" value="RHOMBOID-LIKE PROTEIN"/>
    <property type="match status" value="1"/>
</dbReference>
<dbReference type="GO" id="GO:0004252">
    <property type="term" value="F:serine-type endopeptidase activity"/>
    <property type="evidence" value="ECO:0007669"/>
    <property type="project" value="InterPro"/>
</dbReference>
<organism evidence="14 15">
    <name type="scientific">Trichomonas vaginalis (strain ATCC PRA-98 / G3)</name>
    <dbReference type="NCBI Taxonomy" id="412133"/>
    <lineage>
        <taxon>Eukaryota</taxon>
        <taxon>Metamonada</taxon>
        <taxon>Parabasalia</taxon>
        <taxon>Trichomonadida</taxon>
        <taxon>Trichomonadidae</taxon>
        <taxon>Trichomonas</taxon>
    </lineage>
</organism>
<dbReference type="GO" id="GO:0016020">
    <property type="term" value="C:membrane"/>
    <property type="evidence" value="ECO:0007669"/>
    <property type="project" value="UniProtKB-SubCell"/>
</dbReference>
<evidence type="ECO:0000256" key="5">
    <source>
        <dbReference type="ARBA" id="ARBA00022670"/>
    </source>
</evidence>
<keyword evidence="10 11" id="KW-0472">Membrane</keyword>
<sequence>MSDKSSSSGSYYSSDSPDSSRHESKRSKAKSRFKSNWRSSDSDQSSTYLSDISSDSKQQTKTTKIKHSDQEESSKSSKKGGYFEDNDDMLDSVQDGANWWQAQNSLMTKINQPLNNKPRVHNPDKDTELMTGMYEPMEIRPKNSESGNDFANNDAVVDFDPTSLKHVKNYNESAQDYLLIDLKSPLIWTIGFMVLAAIHLGFAFYFWYKEGDKGFANFKSYNIQENLYYGPSAKLLMRVGALYPPWIYDGEWWRLLVAISLQPGVAILAIDIVYMGLLYEIERYNGFWSALLIFLLCGLYGNVLSSYIISESVICGATGAICGWLGFSLTRLIASFHIKKRVCYLITEIFMIIFIGAVGILPYVDNFQHVGGFVLGVLLSLALLPNNTKTKCAAIARGITAFLAFPIMIIVFSVVVTFVIKNNLLDGKCKFCPKIQCQNLIKNKPWCLTNIPSLQDVYPPNISDINKSAVPEE</sequence>
<protein>
    <recommendedName>
        <fullName evidence="4">rhomboid protease</fullName>
        <ecNumber evidence="4">3.4.21.105</ecNumber>
    </recommendedName>
</protein>
<feature type="region of interest" description="Disordered" evidence="12">
    <location>
        <begin position="1"/>
        <end position="88"/>
    </location>
</feature>
<feature type="compositionally biased region" description="Basic residues" evidence="12">
    <location>
        <begin position="23"/>
        <end position="35"/>
    </location>
</feature>
<dbReference type="VEuPathDB" id="TrichDB:TVAGG3_0508910"/>
<feature type="compositionally biased region" description="Basic and acidic residues" evidence="12">
    <location>
        <begin position="66"/>
        <end position="75"/>
    </location>
</feature>
<dbReference type="Gene3D" id="1.20.1540.10">
    <property type="entry name" value="Rhomboid-like"/>
    <property type="match status" value="1"/>
</dbReference>
<evidence type="ECO:0000256" key="12">
    <source>
        <dbReference type="SAM" id="MobiDB-lite"/>
    </source>
</evidence>
<feature type="domain" description="Peptidase S54 rhomboid" evidence="13">
    <location>
        <begin position="250"/>
        <end position="385"/>
    </location>
</feature>
<dbReference type="KEGG" id="tva:5467972"/>
<keyword evidence="7 11" id="KW-0378">Hydrolase</keyword>
<keyword evidence="5 11" id="KW-0645">Protease</keyword>
<proteinExistence type="inferred from homology"/>
<feature type="transmembrane region" description="Helical" evidence="11">
    <location>
        <begin position="186"/>
        <end position="208"/>
    </location>
</feature>
<dbReference type="GO" id="GO:0006508">
    <property type="term" value="P:proteolysis"/>
    <property type="evidence" value="ECO:0007669"/>
    <property type="project" value="UniProtKB-KW"/>
</dbReference>
<evidence type="ECO:0000256" key="10">
    <source>
        <dbReference type="ARBA" id="ARBA00023136"/>
    </source>
</evidence>
<feature type="transmembrane region" description="Helical" evidence="11">
    <location>
        <begin position="399"/>
        <end position="420"/>
    </location>
</feature>
<dbReference type="EC" id="3.4.21.105" evidence="4"/>
<keyword evidence="9 11" id="KW-1133">Transmembrane helix</keyword>
<evidence type="ECO:0000256" key="9">
    <source>
        <dbReference type="ARBA" id="ARBA00022989"/>
    </source>
</evidence>
<dbReference type="VEuPathDB" id="TrichDB:TVAG_378960"/>
<evidence type="ECO:0000256" key="7">
    <source>
        <dbReference type="ARBA" id="ARBA00022801"/>
    </source>
</evidence>
<dbReference type="PANTHER" id="PTHR22936">
    <property type="entry name" value="RHOMBOID-RELATED"/>
    <property type="match status" value="1"/>
</dbReference>
<gene>
    <name evidence="14" type="ORF">TVAG_378960</name>
</gene>
<evidence type="ECO:0000256" key="4">
    <source>
        <dbReference type="ARBA" id="ARBA00013039"/>
    </source>
</evidence>
<evidence type="ECO:0000313" key="14">
    <source>
        <dbReference type="EMBL" id="EAY22417.1"/>
    </source>
</evidence>
<dbReference type="SMR" id="A2DB87"/>
<evidence type="ECO:0000256" key="1">
    <source>
        <dbReference type="ARBA" id="ARBA00000156"/>
    </source>
</evidence>
<feature type="compositionally biased region" description="Low complexity" evidence="12">
    <location>
        <begin position="36"/>
        <end position="56"/>
    </location>
</feature>
<feature type="transmembrane region" description="Helical" evidence="11">
    <location>
        <begin position="252"/>
        <end position="277"/>
    </location>
</feature>
<dbReference type="STRING" id="5722.A2DB87"/>
<dbReference type="EMBL" id="DS113184">
    <property type="protein sequence ID" value="EAY22417.1"/>
    <property type="molecule type" value="Genomic_DNA"/>
</dbReference>
<evidence type="ECO:0000256" key="11">
    <source>
        <dbReference type="RuleBase" id="RU362115"/>
    </source>
</evidence>
<feature type="compositionally biased region" description="Low complexity" evidence="12">
    <location>
        <begin position="1"/>
        <end position="17"/>
    </location>
</feature>
<reference evidence="14" key="1">
    <citation type="submission" date="2006-10" db="EMBL/GenBank/DDBJ databases">
        <authorList>
            <person name="Amadeo P."/>
            <person name="Zhao Q."/>
            <person name="Wortman J."/>
            <person name="Fraser-Liggett C."/>
            <person name="Carlton J."/>
        </authorList>
    </citation>
    <scope>NUCLEOTIDE SEQUENCE</scope>
    <source>
        <strain evidence="14">G3</strain>
    </source>
</reference>
<dbReference type="InterPro" id="IPR002610">
    <property type="entry name" value="Peptidase_S54_rhomboid-like"/>
</dbReference>
<evidence type="ECO:0000256" key="2">
    <source>
        <dbReference type="ARBA" id="ARBA00004141"/>
    </source>
</evidence>